<accession>A0A401RQB8</accession>
<dbReference type="STRING" id="137246.A0A401RQB8"/>
<dbReference type="PRINTS" id="PR02072">
    <property type="entry name" value="4JOINTEDBOX1"/>
</dbReference>
<gene>
    <name evidence="3" type="ORF">chiPu_0018901</name>
</gene>
<name>A0A401RQB8_CHIPU</name>
<evidence type="ECO:0000313" key="3">
    <source>
        <dbReference type="EMBL" id="GCC20344.1"/>
    </source>
</evidence>
<sequence length="365" mass="40823">MNRPPLTGRAGMRLLLAALALLLPPAVLGESASSAPSRAKSLRTLLAAPAVPSRGPPAGGVPPRTHGLDRSPAAGFSELHVKRWQLKARSSRLVSLEPGCGRLSNRLASFSDGTRACLRYGINPDQVLGETLSFYLSRLLGIRNVPALALSRVNTNAEQWLGVRRDVQDSQWADKPIVSLSEWISNLSEVVTPPSLRTEGRTLYPSLEDLDGVTDREMVQWSDLILFDYVTANFDRLASNLLNLQWDPRVMERSTNNLHRTAKGALVFIDNEAGLVHGYRVLPMWDRYHESLLKTICIFRKETARKIAELHKSQNVAQQLLDLYRVNEPLASQMGFLSEEHAQMLQNRTDRLYEHILQCKAKYSK</sequence>
<keyword evidence="2" id="KW-0732">Signal</keyword>
<evidence type="ECO:0008006" key="5">
    <source>
        <dbReference type="Google" id="ProtNLM"/>
    </source>
</evidence>
<feature type="chain" id="PRO_5019288812" description="Four-jointed box protein 1" evidence="2">
    <location>
        <begin position="30"/>
        <end position="365"/>
    </location>
</feature>
<protein>
    <recommendedName>
        <fullName evidence="5">Four-jointed box protein 1</fullName>
    </recommendedName>
</protein>
<dbReference type="EMBL" id="BEZZ01001735">
    <property type="protein sequence ID" value="GCC20344.1"/>
    <property type="molecule type" value="Genomic_DNA"/>
</dbReference>
<dbReference type="OMA" id="HIKQCTE"/>
<comment type="caution">
    <text evidence="3">The sequence shown here is derived from an EMBL/GenBank/DDBJ whole genome shotgun (WGS) entry which is preliminary data.</text>
</comment>
<dbReference type="GO" id="GO:0005615">
    <property type="term" value="C:extracellular space"/>
    <property type="evidence" value="ECO:0007669"/>
    <property type="project" value="TreeGrafter"/>
</dbReference>
<reference evidence="3 4" key="1">
    <citation type="journal article" date="2018" name="Nat. Ecol. Evol.">
        <title>Shark genomes provide insights into elasmobranch evolution and the origin of vertebrates.</title>
        <authorList>
            <person name="Hara Y"/>
            <person name="Yamaguchi K"/>
            <person name="Onimaru K"/>
            <person name="Kadota M"/>
            <person name="Koyanagi M"/>
            <person name="Keeley SD"/>
            <person name="Tatsumi K"/>
            <person name="Tanaka K"/>
            <person name="Motone F"/>
            <person name="Kageyama Y"/>
            <person name="Nozu R"/>
            <person name="Adachi N"/>
            <person name="Nishimura O"/>
            <person name="Nakagawa R"/>
            <person name="Tanegashima C"/>
            <person name="Kiyatake I"/>
            <person name="Matsumoto R"/>
            <person name="Murakumo K"/>
            <person name="Nishida K"/>
            <person name="Terakita A"/>
            <person name="Kuratani S"/>
            <person name="Sato K"/>
            <person name="Hyodo S Kuraku.S."/>
        </authorList>
    </citation>
    <scope>NUCLEOTIDE SEQUENCE [LARGE SCALE GENOMIC DNA]</scope>
</reference>
<keyword evidence="4" id="KW-1185">Reference proteome</keyword>
<evidence type="ECO:0000313" key="4">
    <source>
        <dbReference type="Proteomes" id="UP000287033"/>
    </source>
</evidence>
<evidence type="ECO:0000256" key="1">
    <source>
        <dbReference type="SAM" id="MobiDB-lite"/>
    </source>
</evidence>
<dbReference type="GO" id="GO:0007267">
    <property type="term" value="P:cell-cell signaling"/>
    <property type="evidence" value="ECO:0007669"/>
    <property type="project" value="TreeGrafter"/>
</dbReference>
<evidence type="ECO:0000256" key="2">
    <source>
        <dbReference type="SAM" id="SignalP"/>
    </source>
</evidence>
<organism evidence="3 4">
    <name type="scientific">Chiloscyllium punctatum</name>
    <name type="common">Brownbanded bambooshark</name>
    <name type="synonym">Hemiscyllium punctatum</name>
    <dbReference type="NCBI Taxonomy" id="137246"/>
    <lineage>
        <taxon>Eukaryota</taxon>
        <taxon>Metazoa</taxon>
        <taxon>Chordata</taxon>
        <taxon>Craniata</taxon>
        <taxon>Vertebrata</taxon>
        <taxon>Chondrichthyes</taxon>
        <taxon>Elasmobranchii</taxon>
        <taxon>Galeomorphii</taxon>
        <taxon>Galeoidea</taxon>
        <taxon>Orectolobiformes</taxon>
        <taxon>Hemiscylliidae</taxon>
        <taxon>Chiloscyllium</taxon>
    </lineage>
</organism>
<dbReference type="PANTHER" id="PTHR13147">
    <property type="entry name" value="FOUR-JOINTED BOX PROTEIN 1"/>
    <property type="match status" value="1"/>
</dbReference>
<feature type="signal peptide" evidence="2">
    <location>
        <begin position="1"/>
        <end position="29"/>
    </location>
</feature>
<feature type="region of interest" description="Disordered" evidence="1">
    <location>
        <begin position="49"/>
        <end position="72"/>
    </location>
</feature>
<dbReference type="InterPro" id="IPR024868">
    <property type="entry name" value="FJX1/FJ"/>
</dbReference>
<dbReference type="OrthoDB" id="10055077at2759"/>
<dbReference type="PANTHER" id="PTHR13147:SF5">
    <property type="entry name" value="FOUR-JOINTED BOX PROTEIN 1"/>
    <property type="match status" value="1"/>
</dbReference>
<proteinExistence type="predicted"/>
<dbReference type="Proteomes" id="UP000287033">
    <property type="component" value="Unassembled WGS sequence"/>
</dbReference>
<dbReference type="AlphaFoldDB" id="A0A401RQB8"/>